<dbReference type="Pfam" id="PF02992">
    <property type="entry name" value="Transposase_21"/>
    <property type="match status" value="1"/>
</dbReference>
<evidence type="ECO:0000313" key="2">
    <source>
        <dbReference type="EMBL" id="KAF7368090.1"/>
    </source>
</evidence>
<feature type="region of interest" description="Disordered" evidence="1">
    <location>
        <begin position="41"/>
        <end position="125"/>
    </location>
</feature>
<gene>
    <name evidence="2" type="ORF">MSAN_00875200</name>
</gene>
<dbReference type="EMBL" id="JACAZH010000005">
    <property type="protein sequence ID" value="KAF7368090.1"/>
    <property type="molecule type" value="Genomic_DNA"/>
</dbReference>
<dbReference type="Proteomes" id="UP000623467">
    <property type="component" value="Unassembled WGS sequence"/>
</dbReference>
<dbReference type="PANTHER" id="PTHR46579:SF1">
    <property type="entry name" value="F5_8 TYPE C DOMAIN-CONTAINING PROTEIN"/>
    <property type="match status" value="1"/>
</dbReference>
<evidence type="ECO:0000313" key="3">
    <source>
        <dbReference type="Proteomes" id="UP000623467"/>
    </source>
</evidence>
<name>A0A8H6Z2G0_9AGAR</name>
<dbReference type="PANTHER" id="PTHR46579">
    <property type="entry name" value="F5/8 TYPE C DOMAIN-CONTAINING PROTEIN-RELATED"/>
    <property type="match status" value="1"/>
</dbReference>
<evidence type="ECO:0008006" key="4">
    <source>
        <dbReference type="Google" id="ProtNLM"/>
    </source>
</evidence>
<dbReference type="OrthoDB" id="3242924at2759"/>
<feature type="compositionally biased region" description="Acidic residues" evidence="1">
    <location>
        <begin position="50"/>
        <end position="70"/>
    </location>
</feature>
<protein>
    <recommendedName>
        <fullName evidence="4">Transposase family Tnp2 protein</fullName>
    </recommendedName>
</protein>
<dbReference type="InterPro" id="IPR004242">
    <property type="entry name" value="Transposase_21"/>
</dbReference>
<organism evidence="2 3">
    <name type="scientific">Mycena sanguinolenta</name>
    <dbReference type="NCBI Taxonomy" id="230812"/>
    <lineage>
        <taxon>Eukaryota</taxon>
        <taxon>Fungi</taxon>
        <taxon>Dikarya</taxon>
        <taxon>Basidiomycota</taxon>
        <taxon>Agaricomycotina</taxon>
        <taxon>Agaricomycetes</taxon>
        <taxon>Agaricomycetidae</taxon>
        <taxon>Agaricales</taxon>
        <taxon>Marasmiineae</taxon>
        <taxon>Mycenaceae</taxon>
        <taxon>Mycena</taxon>
    </lineage>
</organism>
<keyword evidence="3" id="KW-1185">Reference proteome</keyword>
<proteinExistence type="predicted"/>
<sequence length="993" mass="114089">MPKLKSKSSGLPEKKKFCHCKPTCGELITKRSRQRHYRLISDLSTILPSESEEENDSDSDDSTSEMDLDDSAITPHDAELPNYSHFLGDNSQVPMDVDDTRNNGTRNDLTAGEDTLSGLESDSDHGYDGLDLDDLSDHEWDDFDEDQDIPFTREEMLRELEEMLDADEEAALWDIRNETLTEQDRDNIAAFQLKMISNMPRVAFAQMRHAFRHKLDISSHWVMIHRVAILSGIEPQWYHCCLNSCMAYTGEYEGLERCRFCKEPRLNAAGKPRRMFCYLPLIPRLQGFFMNPKKIEELRYRHNYHSVPGTISDVFDCEHYKQLRTQKVVIDGRELNHRYFSGEFDIALGFCTDSYLLFERRRKGPSATPILVDLYSLPPEIRTHLLDLLCCGVIAGPKGPKDAHSYLVPLDDELARLAHGVPTFNCVTRKVFDLHAYNLFGMGDIIAIEKILNIKGHSSLSACRSCEMKGVRNVSGGETIYYMPLAAPNADGELRESWDPRDLPLRTDTHFQQVVDEIQDAITLSDKEKLAKYHGIKGLPALRRVGSMDRARSYPWDCMHLFFENIIPNLVKLWSGKYKGLDCGREDYEIPDAVWVEIWDETAKAMKNIPSDFCRSLESGPGKFTAEAWCFWFLYMAPGLLKGRFSDPKYHIHLCELADIMKTILLFTYTMEILSDLEEKIISWVETYERYYYQYREDRLCACPLTIHGMFHVVPDIRFCGPSWTTWTFFMERYCGFLKRGLRSRSQPWANLNNQVLHYAYLEQIAVRYDLTDELAIFGQRTSGLSEHESTYKHYPHAVLIRPKSKDNVPDNEIRQKIATYFRNLLGSPINQLLPLLPQNMPRWGRVRILDGDSITTALALGRGEKVVRDKSYVRYEIEVKKRTEPDNRISWVPQVCYGRLEQILVCELPDDKLFGAFAGQTRLLAVLIPCSTAGKDATKEILSYTQTNSKIVADLQSVSAVIGRMQTRGKWVIIDRTAGLIKPEFVPSVEAE</sequence>
<accession>A0A8H6Z2G0</accession>
<reference evidence="2" key="1">
    <citation type="submission" date="2020-05" db="EMBL/GenBank/DDBJ databases">
        <title>Mycena genomes resolve the evolution of fungal bioluminescence.</title>
        <authorList>
            <person name="Tsai I.J."/>
        </authorList>
    </citation>
    <scope>NUCLEOTIDE SEQUENCE</scope>
    <source>
        <strain evidence="2">160909Yilan</strain>
    </source>
</reference>
<dbReference type="AlphaFoldDB" id="A0A8H6Z2G0"/>
<comment type="caution">
    <text evidence="2">The sequence shown here is derived from an EMBL/GenBank/DDBJ whole genome shotgun (WGS) entry which is preliminary data.</text>
</comment>
<evidence type="ECO:0000256" key="1">
    <source>
        <dbReference type="SAM" id="MobiDB-lite"/>
    </source>
</evidence>